<protein>
    <recommendedName>
        <fullName evidence="1">DUF294 domain-containing protein</fullName>
    </recommendedName>
</protein>
<dbReference type="Pfam" id="PF10335">
    <property type="entry name" value="DUF294_C"/>
    <property type="match status" value="1"/>
</dbReference>
<name>A0A0B6TPZ5_9CORY</name>
<evidence type="ECO:0000259" key="1">
    <source>
        <dbReference type="Pfam" id="PF10335"/>
    </source>
</evidence>
<gene>
    <name evidence="2" type="ORF">B840_03385</name>
</gene>
<sequence length="275" mass="28791">MFKTMLHPSLRDLAEQAPLSTSTATARGVLVEAQQLLRNALEHRTPETALTVWFSDLVLATLSCPAVVEKLPSPVTPTGPFARGDALPSTAVTWFAAPGSDTAGLVELLTSAGLTVGEPPADGAGLLAARVDARLIVPEAPSEELLQLAVSHRPPALQALAGLPDPDVPADVASSLLRPIADVARWAAPAERSTLDRLAAGHNRGLLTEDEVEALSQAWETAVALQFRRWADRVGSRPPALGDLPALHRSAYGAAARQVAGVLRALAGRHGITLN</sequence>
<dbReference type="EMBL" id="CP007790">
    <property type="protein sequence ID" value="AJK68299.1"/>
    <property type="molecule type" value="Genomic_DNA"/>
</dbReference>
<keyword evidence="3" id="KW-1185">Reference proteome</keyword>
<dbReference type="HOGENOM" id="CLU_080106_0_0_11"/>
<dbReference type="InterPro" id="IPR018821">
    <property type="entry name" value="DUF294_put_nucleoTrafse_sb-bd"/>
</dbReference>
<dbReference type="KEGG" id="cmq:B840_03385"/>
<organism evidence="2 3">
    <name type="scientific">Corynebacterium marinum DSM 44953</name>
    <dbReference type="NCBI Taxonomy" id="1224162"/>
    <lineage>
        <taxon>Bacteria</taxon>
        <taxon>Bacillati</taxon>
        <taxon>Actinomycetota</taxon>
        <taxon>Actinomycetes</taxon>
        <taxon>Mycobacteriales</taxon>
        <taxon>Corynebacteriaceae</taxon>
        <taxon>Corynebacterium</taxon>
    </lineage>
</organism>
<accession>A0A0B6TPZ5</accession>
<proteinExistence type="predicted"/>
<dbReference type="AlphaFoldDB" id="A0A0B6TPZ5"/>
<evidence type="ECO:0000313" key="3">
    <source>
        <dbReference type="Proteomes" id="UP000031928"/>
    </source>
</evidence>
<dbReference type="Proteomes" id="UP000031928">
    <property type="component" value="Chromosome"/>
</dbReference>
<reference evidence="2 3" key="1">
    <citation type="submission" date="2014-05" db="EMBL/GenBank/DDBJ databases">
        <title>Complete genome sequence of Corynebacterium marinum DSM 44953.</title>
        <authorList>
            <person name="Schaffert L."/>
            <person name="Albersmeier A."/>
            <person name="Kalinowski J."/>
            <person name="Ruckert C."/>
        </authorList>
    </citation>
    <scope>NUCLEOTIDE SEQUENCE [LARGE SCALE GENOMIC DNA]</scope>
    <source>
        <strain evidence="2 3">DSM 44953</strain>
    </source>
</reference>
<dbReference type="STRING" id="1224162.B840_03385"/>
<evidence type="ECO:0000313" key="2">
    <source>
        <dbReference type="EMBL" id="AJK68299.1"/>
    </source>
</evidence>
<feature type="domain" description="DUF294" evidence="1">
    <location>
        <begin position="175"/>
        <end position="239"/>
    </location>
</feature>